<dbReference type="EMBL" id="JANBUY010000200">
    <property type="protein sequence ID" value="KAJ2861817.1"/>
    <property type="molecule type" value="Genomic_DNA"/>
</dbReference>
<reference evidence="3" key="1">
    <citation type="submission" date="2022-07" db="EMBL/GenBank/DDBJ databases">
        <title>Phylogenomic reconstructions and comparative analyses of Kickxellomycotina fungi.</title>
        <authorList>
            <person name="Reynolds N.K."/>
            <person name="Stajich J.E."/>
            <person name="Barry K."/>
            <person name="Grigoriev I.V."/>
            <person name="Crous P."/>
            <person name="Smith M.E."/>
        </authorList>
    </citation>
    <scope>NUCLEOTIDE SEQUENCE</scope>
    <source>
        <strain evidence="3">RSA 476</strain>
    </source>
</reference>
<keyword evidence="4" id="KW-1185">Reference proteome</keyword>
<evidence type="ECO:0000256" key="1">
    <source>
        <dbReference type="SAM" id="Coils"/>
    </source>
</evidence>
<comment type="caution">
    <text evidence="3">The sequence shown here is derived from an EMBL/GenBank/DDBJ whole genome shotgun (WGS) entry which is preliminary data.</text>
</comment>
<dbReference type="Proteomes" id="UP001140074">
    <property type="component" value="Unassembled WGS sequence"/>
</dbReference>
<sequence>MDSANRLSRKATELEQELKWAEAAVMHQRAASAYNNIKSFDYDPVATLTLSSLVNKHRRWAEHCEQRSETLGSEAQNQSHVACDLGSDARLSGADQLRRGQSNDDEHEFEDFWQYMQRWLANPAAFTRPTLPSGNRNAGAGSALGGQVAGPSIMESFYLVGPNPEQSASIYGSATPKIVAAPLQVLDEVDESDEEGAGSRLSVLATPSSGGVTRSDTGKNSHLGRLEAENKELRKQLRLQSERIRILESAAQENNMLKSSILSFREEFHRHANVATLPRIREQSSSPRRVQTPPTDIAVDSQVRRLESQLELLQLENSKQKIQVAKYRDRWERLKESAKRKRQQLENQPQ</sequence>
<gene>
    <name evidence="3" type="ORF">GGH94_004651</name>
</gene>
<dbReference type="PANTHER" id="PTHR40130">
    <property type="entry name" value="EXPRESSED PROTEIN"/>
    <property type="match status" value="1"/>
</dbReference>
<feature type="coiled-coil region" evidence="1">
    <location>
        <begin position="223"/>
        <end position="250"/>
    </location>
</feature>
<evidence type="ECO:0000313" key="4">
    <source>
        <dbReference type="Proteomes" id="UP001140074"/>
    </source>
</evidence>
<feature type="compositionally biased region" description="Polar residues" evidence="2">
    <location>
        <begin position="205"/>
        <end position="215"/>
    </location>
</feature>
<feature type="coiled-coil region" evidence="1">
    <location>
        <begin position="303"/>
        <end position="348"/>
    </location>
</feature>
<dbReference type="Gene3D" id="1.20.58.80">
    <property type="entry name" value="Phosphotransferase system, lactose/cellobiose-type IIA subunit"/>
    <property type="match status" value="1"/>
</dbReference>
<protein>
    <submittedName>
        <fullName evidence="3">Uncharacterized protein</fullName>
    </submittedName>
</protein>
<dbReference type="PANTHER" id="PTHR40130:SF1">
    <property type="entry name" value="SPINDLE POLE BODY-ASSOCIATED PROTEIN CUT12 DOMAIN-CONTAINING PROTEIN"/>
    <property type="match status" value="1"/>
</dbReference>
<evidence type="ECO:0000256" key="2">
    <source>
        <dbReference type="SAM" id="MobiDB-lite"/>
    </source>
</evidence>
<name>A0A9W8M521_9FUNG</name>
<keyword evidence="1" id="KW-0175">Coiled coil</keyword>
<feature type="region of interest" description="Disordered" evidence="2">
    <location>
        <begin position="190"/>
        <end position="220"/>
    </location>
</feature>
<organism evidence="3 4">
    <name type="scientific">Coemansia aciculifera</name>
    <dbReference type="NCBI Taxonomy" id="417176"/>
    <lineage>
        <taxon>Eukaryota</taxon>
        <taxon>Fungi</taxon>
        <taxon>Fungi incertae sedis</taxon>
        <taxon>Zoopagomycota</taxon>
        <taxon>Kickxellomycotina</taxon>
        <taxon>Kickxellomycetes</taxon>
        <taxon>Kickxellales</taxon>
        <taxon>Kickxellaceae</taxon>
        <taxon>Coemansia</taxon>
    </lineage>
</organism>
<proteinExistence type="predicted"/>
<dbReference type="AlphaFoldDB" id="A0A9W8M521"/>
<evidence type="ECO:0000313" key="3">
    <source>
        <dbReference type="EMBL" id="KAJ2861817.1"/>
    </source>
</evidence>
<accession>A0A9W8M521</accession>